<reference evidence="2 3" key="1">
    <citation type="submission" date="2022-06" db="EMBL/GenBank/DDBJ databases">
        <title>Dynamics of rice microbiomes reveals core vertical transmitted seed endophytes.</title>
        <authorList>
            <person name="Liao K."/>
            <person name="Zhang X."/>
        </authorList>
    </citation>
    <scope>NUCLEOTIDE SEQUENCE [LARGE SCALE GENOMIC DNA]</scope>
    <source>
        <strain evidence="2 3">YT10-10-1</strain>
    </source>
</reference>
<gene>
    <name evidence="2" type="ORF">NB700_001829</name>
</gene>
<evidence type="ECO:0000256" key="1">
    <source>
        <dbReference type="SAM" id="SignalP"/>
    </source>
</evidence>
<evidence type="ECO:0008006" key="4">
    <source>
        <dbReference type="Google" id="ProtNLM"/>
    </source>
</evidence>
<evidence type="ECO:0000313" key="3">
    <source>
        <dbReference type="Proteomes" id="UP001320843"/>
    </source>
</evidence>
<evidence type="ECO:0000313" key="2">
    <source>
        <dbReference type="EMBL" id="MCW0399273.1"/>
    </source>
</evidence>
<feature type="signal peptide" evidence="1">
    <location>
        <begin position="1"/>
        <end position="24"/>
    </location>
</feature>
<dbReference type="Proteomes" id="UP001320843">
    <property type="component" value="Unassembled WGS sequence"/>
</dbReference>
<proteinExistence type="predicted"/>
<sequence length="140" mass="14839">MKIKAYNLALIVAAGMALSFQAQAQSCCPSGGHGVPAATGLGESAPRAANLATDSTWRIYEFQRDGVNYLQINDATGVVRAAVGRINKTLWVLPMGKDVARVTLSVTPASPARVVYQTRDFVVWVRSDAAGDAWVVTSAD</sequence>
<keyword evidence="3" id="KW-1185">Reference proteome</keyword>
<accession>A0ABT3DUU9</accession>
<dbReference type="EMBL" id="JANFWR010000010">
    <property type="protein sequence ID" value="MCW0399273.1"/>
    <property type="molecule type" value="Genomic_DNA"/>
</dbReference>
<name>A0ABT3DUU9_9XANT</name>
<keyword evidence="1" id="KW-0732">Signal</keyword>
<protein>
    <recommendedName>
        <fullName evidence="4">Secreted protein</fullName>
    </recommendedName>
</protein>
<dbReference type="RefSeq" id="WP_267122680.1">
    <property type="nucleotide sequence ID" value="NZ_JANFWR010000010.1"/>
</dbReference>
<organism evidence="2 3">
    <name type="scientific">Xanthomonas sacchari</name>
    <dbReference type="NCBI Taxonomy" id="56458"/>
    <lineage>
        <taxon>Bacteria</taxon>
        <taxon>Pseudomonadati</taxon>
        <taxon>Pseudomonadota</taxon>
        <taxon>Gammaproteobacteria</taxon>
        <taxon>Lysobacterales</taxon>
        <taxon>Lysobacteraceae</taxon>
        <taxon>Xanthomonas</taxon>
    </lineage>
</organism>
<feature type="chain" id="PRO_5047175962" description="Secreted protein" evidence="1">
    <location>
        <begin position="25"/>
        <end position="140"/>
    </location>
</feature>
<comment type="caution">
    <text evidence="2">The sequence shown here is derived from an EMBL/GenBank/DDBJ whole genome shotgun (WGS) entry which is preliminary data.</text>
</comment>